<dbReference type="EnsemblPlants" id="TraesCS6B02G143200.1">
    <property type="protein sequence ID" value="TraesCS6B02G143200.1.cds1"/>
    <property type="gene ID" value="TraesCS6B02G143200"/>
</dbReference>
<name>A0A3B6PIC3_WHEAT</name>
<dbReference type="Proteomes" id="UP000019116">
    <property type="component" value="Chromosome 6B"/>
</dbReference>
<keyword evidence="2" id="KW-1185">Reference proteome</keyword>
<dbReference type="Gramene" id="TraesCS6B03G0360700.1">
    <property type="protein sequence ID" value="TraesCS6B03G0360700.1.CDS1"/>
    <property type="gene ID" value="TraesCS6B03G0360700"/>
</dbReference>
<dbReference type="AlphaFoldDB" id="A0A3B6PIC3"/>
<protein>
    <submittedName>
        <fullName evidence="1">Uncharacterized protein</fullName>
    </submittedName>
</protein>
<reference evidence="1" key="1">
    <citation type="submission" date="2018-08" db="EMBL/GenBank/DDBJ databases">
        <authorList>
            <person name="Rossello M."/>
        </authorList>
    </citation>
    <scope>NUCLEOTIDE SEQUENCE [LARGE SCALE GENOMIC DNA]</scope>
    <source>
        <strain evidence="1">cv. Chinese Spring</strain>
    </source>
</reference>
<dbReference type="Gramene" id="TraesCAD_scaffold_050595_01G000100.1">
    <property type="protein sequence ID" value="TraesCAD_scaffold_050595_01G000100.1"/>
    <property type="gene ID" value="TraesCAD_scaffold_050595_01G000100"/>
</dbReference>
<sequence>MCMEALHWIAYEKIHGTGSFSCKVADTAAQELKKKMRIGEGGAFPDDVLKEISSNMGLPTIKNIIRLTSKNYETMYTADKKDAAQVTVGMLKEGPIVEGMVYGAGVNCKKPPQLRTLIQKTTTIQFFF</sequence>
<proteinExistence type="predicted"/>
<evidence type="ECO:0000313" key="1">
    <source>
        <dbReference type="EnsemblPlants" id="TraesCS6B02G143200.1.cds1"/>
    </source>
</evidence>
<dbReference type="Gramene" id="TraesCS6B02G143200.1">
    <property type="protein sequence ID" value="TraesCS6B02G143200.1.cds1"/>
    <property type="gene ID" value="TraesCS6B02G143200"/>
</dbReference>
<evidence type="ECO:0000313" key="2">
    <source>
        <dbReference type="Proteomes" id="UP000019116"/>
    </source>
</evidence>
<reference evidence="1" key="2">
    <citation type="submission" date="2018-10" db="UniProtKB">
        <authorList>
            <consortium name="EnsemblPlants"/>
        </authorList>
    </citation>
    <scope>IDENTIFICATION</scope>
</reference>
<dbReference type="PANTHER" id="PTHR35360:SF2">
    <property type="entry name" value="OS01G0324125 PROTEIN"/>
    <property type="match status" value="1"/>
</dbReference>
<organism evidence="1">
    <name type="scientific">Triticum aestivum</name>
    <name type="common">Wheat</name>
    <dbReference type="NCBI Taxonomy" id="4565"/>
    <lineage>
        <taxon>Eukaryota</taxon>
        <taxon>Viridiplantae</taxon>
        <taxon>Streptophyta</taxon>
        <taxon>Embryophyta</taxon>
        <taxon>Tracheophyta</taxon>
        <taxon>Spermatophyta</taxon>
        <taxon>Magnoliopsida</taxon>
        <taxon>Liliopsida</taxon>
        <taxon>Poales</taxon>
        <taxon>Poaceae</taxon>
        <taxon>BOP clade</taxon>
        <taxon>Pooideae</taxon>
        <taxon>Triticodae</taxon>
        <taxon>Triticeae</taxon>
        <taxon>Triticinae</taxon>
        <taxon>Triticum</taxon>
    </lineage>
</organism>
<accession>A0A3B6PIC3</accession>
<dbReference type="PANTHER" id="PTHR35360">
    <property type="entry name" value="OS01G0324125 PROTEIN-RELATED"/>
    <property type="match status" value="1"/>
</dbReference>